<dbReference type="InterPro" id="IPR028978">
    <property type="entry name" value="Chorismate_lyase_/UTRA_dom_sf"/>
</dbReference>
<accession>A0A6I6LR45</accession>
<evidence type="ECO:0000313" key="5">
    <source>
        <dbReference type="EMBL" id="QGZ30965.1"/>
    </source>
</evidence>
<dbReference type="InterPro" id="IPR036390">
    <property type="entry name" value="WH_DNA-bd_sf"/>
</dbReference>
<dbReference type="PRINTS" id="PR00035">
    <property type="entry name" value="HTHGNTR"/>
</dbReference>
<dbReference type="InterPro" id="IPR036388">
    <property type="entry name" value="WH-like_DNA-bd_sf"/>
</dbReference>
<dbReference type="PANTHER" id="PTHR44846:SF1">
    <property type="entry name" value="MANNOSYL-D-GLYCERATE TRANSPORT_METABOLISM SYSTEM REPRESSOR MNGR-RELATED"/>
    <property type="match status" value="1"/>
</dbReference>
<dbReference type="Pfam" id="PF00392">
    <property type="entry name" value="GntR"/>
    <property type="match status" value="1"/>
</dbReference>
<dbReference type="PANTHER" id="PTHR44846">
    <property type="entry name" value="MANNOSYL-D-GLYCERATE TRANSPORT/METABOLISM SYSTEM REPRESSOR MNGR-RELATED"/>
    <property type="match status" value="1"/>
</dbReference>
<keyword evidence="2" id="KW-0238">DNA-binding</keyword>
<dbReference type="InterPro" id="IPR000524">
    <property type="entry name" value="Tscrpt_reg_HTH_GntR"/>
</dbReference>
<evidence type="ECO:0000256" key="3">
    <source>
        <dbReference type="ARBA" id="ARBA00023163"/>
    </source>
</evidence>
<protein>
    <submittedName>
        <fullName evidence="5">GntR family transcriptional regulator</fullName>
    </submittedName>
</protein>
<dbReference type="GO" id="GO:0003677">
    <property type="term" value="F:DNA binding"/>
    <property type="evidence" value="ECO:0007669"/>
    <property type="project" value="UniProtKB-KW"/>
</dbReference>
<name>A0A6I6LR45_STUST</name>
<keyword evidence="1" id="KW-0805">Transcription regulation</keyword>
<dbReference type="InterPro" id="IPR011663">
    <property type="entry name" value="UTRA"/>
</dbReference>
<dbReference type="SMART" id="SM00345">
    <property type="entry name" value="HTH_GNTR"/>
    <property type="match status" value="1"/>
</dbReference>
<dbReference type="CDD" id="cd07377">
    <property type="entry name" value="WHTH_GntR"/>
    <property type="match status" value="1"/>
</dbReference>
<gene>
    <name evidence="5" type="ORF">GQA94_13155</name>
</gene>
<feature type="domain" description="HTH gntR-type" evidence="4">
    <location>
        <begin position="13"/>
        <end position="81"/>
    </location>
</feature>
<dbReference type="GO" id="GO:0045892">
    <property type="term" value="P:negative regulation of DNA-templated transcription"/>
    <property type="evidence" value="ECO:0007669"/>
    <property type="project" value="TreeGrafter"/>
</dbReference>
<organism evidence="5 6">
    <name type="scientific">Stutzerimonas stutzeri</name>
    <name type="common">Pseudomonas stutzeri</name>
    <dbReference type="NCBI Taxonomy" id="316"/>
    <lineage>
        <taxon>Bacteria</taxon>
        <taxon>Pseudomonadati</taxon>
        <taxon>Pseudomonadota</taxon>
        <taxon>Gammaproteobacteria</taxon>
        <taxon>Pseudomonadales</taxon>
        <taxon>Pseudomonadaceae</taxon>
        <taxon>Stutzerimonas</taxon>
    </lineage>
</organism>
<dbReference type="SUPFAM" id="SSF64288">
    <property type="entry name" value="Chorismate lyase-like"/>
    <property type="match status" value="1"/>
</dbReference>
<proteinExistence type="predicted"/>
<reference evidence="5 6" key="1">
    <citation type="submission" date="2019-12" db="EMBL/GenBank/DDBJ databases">
        <title>Complete genome sequence of Pseudomonas stutzeri.</title>
        <authorList>
            <person name="Lim S.R."/>
            <person name="Kim J.H."/>
        </authorList>
    </citation>
    <scope>NUCLEOTIDE SEQUENCE [LARGE SCALE GENOMIC DNA]</scope>
    <source>
        <strain evidence="5 6">PM101005</strain>
    </source>
</reference>
<dbReference type="RefSeq" id="WP_158188447.1">
    <property type="nucleotide sequence ID" value="NZ_CP046902.1"/>
</dbReference>
<dbReference type="SMART" id="SM00866">
    <property type="entry name" value="UTRA"/>
    <property type="match status" value="1"/>
</dbReference>
<dbReference type="InterPro" id="IPR050679">
    <property type="entry name" value="Bact_HTH_transcr_reg"/>
</dbReference>
<evidence type="ECO:0000256" key="1">
    <source>
        <dbReference type="ARBA" id="ARBA00023015"/>
    </source>
</evidence>
<dbReference type="Gene3D" id="1.10.10.10">
    <property type="entry name" value="Winged helix-like DNA-binding domain superfamily/Winged helix DNA-binding domain"/>
    <property type="match status" value="1"/>
</dbReference>
<evidence type="ECO:0000256" key="2">
    <source>
        <dbReference type="ARBA" id="ARBA00023125"/>
    </source>
</evidence>
<dbReference type="Pfam" id="PF07702">
    <property type="entry name" value="UTRA"/>
    <property type="match status" value="1"/>
</dbReference>
<dbReference type="AlphaFoldDB" id="A0A6I6LR45"/>
<dbReference type="PROSITE" id="PS50949">
    <property type="entry name" value="HTH_GNTR"/>
    <property type="match status" value="1"/>
</dbReference>
<dbReference type="OrthoDB" id="9808698at2"/>
<evidence type="ECO:0000259" key="4">
    <source>
        <dbReference type="PROSITE" id="PS50949"/>
    </source>
</evidence>
<dbReference type="SUPFAM" id="SSF46785">
    <property type="entry name" value="Winged helix' DNA-binding domain"/>
    <property type="match status" value="1"/>
</dbReference>
<keyword evidence="3" id="KW-0804">Transcription</keyword>
<dbReference type="Proteomes" id="UP000438983">
    <property type="component" value="Chromosome"/>
</dbReference>
<sequence>MSQGLPSLLSGGQPRYLVLAQALIDDIKAGRYPLGSLLPTEHELCQQFSVSRHTVREAIRRLSELGLISRQQGVGTRVKATEVASRYVQASEGIADLHQYVRDVRLEIDAIGDVTLDDALAELLEAKPGQIWLHVRGLRHREGDTEPLARSDVYINRAYRGIADDLGDGTQPIYALIERRYGVQVVEVSQHLSAVNIGEADARLLDVEPGEAGLQVIRKYFGANQELLEVAISLHPGSRFSYSMTQHLRFQGAS</sequence>
<dbReference type="EMBL" id="CP046902">
    <property type="protein sequence ID" value="QGZ30965.1"/>
    <property type="molecule type" value="Genomic_DNA"/>
</dbReference>
<evidence type="ECO:0000313" key="6">
    <source>
        <dbReference type="Proteomes" id="UP000438983"/>
    </source>
</evidence>
<dbReference type="GO" id="GO:0003700">
    <property type="term" value="F:DNA-binding transcription factor activity"/>
    <property type="evidence" value="ECO:0007669"/>
    <property type="project" value="InterPro"/>
</dbReference>
<dbReference type="Gene3D" id="3.40.1410.10">
    <property type="entry name" value="Chorismate lyase-like"/>
    <property type="match status" value="1"/>
</dbReference>